<reference evidence="2" key="2">
    <citation type="submission" date="2015-01" db="EMBL/GenBank/DDBJ databases">
        <title>Evolutionary Origins and Diversification of the Mycorrhizal Mutualists.</title>
        <authorList>
            <consortium name="DOE Joint Genome Institute"/>
            <consortium name="Mycorrhizal Genomics Consortium"/>
            <person name="Kohler A."/>
            <person name="Kuo A."/>
            <person name="Nagy L.G."/>
            <person name="Floudas D."/>
            <person name="Copeland A."/>
            <person name="Barry K.W."/>
            <person name="Cichocki N."/>
            <person name="Veneault-Fourrey C."/>
            <person name="LaButti K."/>
            <person name="Lindquist E.A."/>
            <person name="Lipzen A."/>
            <person name="Lundell T."/>
            <person name="Morin E."/>
            <person name="Murat C."/>
            <person name="Riley R."/>
            <person name="Ohm R."/>
            <person name="Sun H."/>
            <person name="Tunlid A."/>
            <person name="Henrissat B."/>
            <person name="Grigoriev I.V."/>
            <person name="Hibbett D.S."/>
            <person name="Martin F."/>
        </authorList>
    </citation>
    <scope>NUCLEOTIDE SEQUENCE [LARGE SCALE GENOMIC DNA]</scope>
    <source>
        <strain evidence="2">MUT 4182</strain>
    </source>
</reference>
<proteinExistence type="predicted"/>
<dbReference type="AlphaFoldDB" id="A0A0C3PRA8"/>
<keyword evidence="2" id="KW-1185">Reference proteome</keyword>
<organism evidence="1 2">
    <name type="scientific">Tulasnella calospora MUT 4182</name>
    <dbReference type="NCBI Taxonomy" id="1051891"/>
    <lineage>
        <taxon>Eukaryota</taxon>
        <taxon>Fungi</taxon>
        <taxon>Dikarya</taxon>
        <taxon>Basidiomycota</taxon>
        <taxon>Agaricomycotina</taxon>
        <taxon>Agaricomycetes</taxon>
        <taxon>Cantharellales</taxon>
        <taxon>Tulasnellaceae</taxon>
        <taxon>Tulasnella</taxon>
    </lineage>
</organism>
<evidence type="ECO:0000313" key="1">
    <source>
        <dbReference type="EMBL" id="KIO17165.1"/>
    </source>
</evidence>
<gene>
    <name evidence="1" type="ORF">M407DRAFT_33188</name>
</gene>
<name>A0A0C3PRA8_9AGAM</name>
<evidence type="ECO:0000313" key="2">
    <source>
        <dbReference type="Proteomes" id="UP000054248"/>
    </source>
</evidence>
<accession>A0A0C3PRA8</accession>
<dbReference type="OrthoDB" id="4062651at2759"/>
<dbReference type="Proteomes" id="UP000054248">
    <property type="component" value="Unassembled WGS sequence"/>
</dbReference>
<reference evidence="1 2" key="1">
    <citation type="submission" date="2014-04" db="EMBL/GenBank/DDBJ databases">
        <authorList>
            <consortium name="DOE Joint Genome Institute"/>
            <person name="Kuo A."/>
            <person name="Girlanda M."/>
            <person name="Perotto S."/>
            <person name="Kohler A."/>
            <person name="Nagy L.G."/>
            <person name="Floudas D."/>
            <person name="Copeland A."/>
            <person name="Barry K.W."/>
            <person name="Cichocki N."/>
            <person name="Veneault-Fourrey C."/>
            <person name="LaButti K."/>
            <person name="Lindquist E.A."/>
            <person name="Lipzen A."/>
            <person name="Lundell T."/>
            <person name="Morin E."/>
            <person name="Murat C."/>
            <person name="Sun H."/>
            <person name="Tunlid A."/>
            <person name="Henrissat B."/>
            <person name="Grigoriev I.V."/>
            <person name="Hibbett D.S."/>
            <person name="Martin F."/>
            <person name="Nordberg H.P."/>
            <person name="Cantor M.N."/>
            <person name="Hua S.X."/>
        </authorList>
    </citation>
    <scope>NUCLEOTIDE SEQUENCE [LARGE SCALE GENOMIC DNA]</scope>
    <source>
        <strain evidence="1 2">MUT 4182</strain>
    </source>
</reference>
<sequence length="149" mass="16051">MDTESLVQPNRKLMFFETVEELLGQLQIPDRPEASAGYADIYHGVWINPQVQQVEVAIKEFITHVNLSAGVSFLVPPDTAGFLLPAVRKSDSAQLGMRHLLATGGVDPLSETGESMGKGLVDTGKVGVDVMVQGEDAGGMSGFRLDYVF</sequence>
<dbReference type="EMBL" id="KN823421">
    <property type="protein sequence ID" value="KIO17165.1"/>
    <property type="molecule type" value="Genomic_DNA"/>
</dbReference>
<dbReference type="HOGENOM" id="CLU_1751051_0_0_1"/>
<protein>
    <submittedName>
        <fullName evidence="1">Uncharacterized protein</fullName>
    </submittedName>
</protein>